<accession>A0ACB5U7V6</accession>
<organism evidence="1 2">
    <name type="scientific">Ambrosiozyma monospora</name>
    <name type="common">Yeast</name>
    <name type="synonym">Endomycopsis monosporus</name>
    <dbReference type="NCBI Taxonomy" id="43982"/>
    <lineage>
        <taxon>Eukaryota</taxon>
        <taxon>Fungi</taxon>
        <taxon>Dikarya</taxon>
        <taxon>Ascomycota</taxon>
        <taxon>Saccharomycotina</taxon>
        <taxon>Pichiomycetes</taxon>
        <taxon>Pichiales</taxon>
        <taxon>Pichiaceae</taxon>
        <taxon>Ambrosiozyma</taxon>
    </lineage>
</organism>
<reference evidence="1" key="1">
    <citation type="submission" date="2023-04" db="EMBL/GenBank/DDBJ databases">
        <title>Ambrosiozyma monospora NBRC 10751.</title>
        <authorList>
            <person name="Ichikawa N."/>
            <person name="Sato H."/>
            <person name="Tonouchi N."/>
        </authorList>
    </citation>
    <scope>NUCLEOTIDE SEQUENCE</scope>
    <source>
        <strain evidence="1">NBRC 10751</strain>
    </source>
</reference>
<dbReference type="Proteomes" id="UP001165064">
    <property type="component" value="Unassembled WGS sequence"/>
</dbReference>
<keyword evidence="2" id="KW-1185">Reference proteome</keyword>
<proteinExistence type="predicted"/>
<sequence>MFFVNRSISGFMVMTASMECRDLLLTNAYKCALEILEHETIDIDAARMALGVISATLRVSFGKDKIIQDNEKKSLQLLQTQICHVLCKIFNRYYDYCHAQNLIVPKRTYTQLFPPVYPFPVNTIDSNVPDEAFCEMLST</sequence>
<dbReference type="EMBL" id="BSXS01013596">
    <property type="protein sequence ID" value="GMF04239.1"/>
    <property type="molecule type" value="Genomic_DNA"/>
</dbReference>
<evidence type="ECO:0000313" key="1">
    <source>
        <dbReference type="EMBL" id="GMF04239.1"/>
    </source>
</evidence>
<comment type="caution">
    <text evidence="1">The sequence shown here is derived from an EMBL/GenBank/DDBJ whole genome shotgun (WGS) entry which is preliminary data.</text>
</comment>
<protein>
    <submittedName>
        <fullName evidence="1">Unnamed protein product</fullName>
    </submittedName>
</protein>
<evidence type="ECO:0000313" key="2">
    <source>
        <dbReference type="Proteomes" id="UP001165064"/>
    </source>
</evidence>
<name>A0ACB5U7V6_AMBMO</name>
<gene>
    <name evidence="1" type="ORF">Amon02_001204600</name>
</gene>